<dbReference type="RefSeq" id="WP_311024998.1">
    <property type="nucleotide sequence ID" value="NZ_BAAAVT010000005.1"/>
</dbReference>
<feature type="domain" description="Xylose isomerase-like TIM barrel" evidence="2">
    <location>
        <begin position="26"/>
        <end position="244"/>
    </location>
</feature>
<dbReference type="GO" id="GO:0016853">
    <property type="term" value="F:isomerase activity"/>
    <property type="evidence" value="ECO:0007669"/>
    <property type="project" value="UniProtKB-KW"/>
</dbReference>
<evidence type="ECO:0000259" key="2">
    <source>
        <dbReference type="Pfam" id="PF01261"/>
    </source>
</evidence>
<evidence type="ECO:0000313" key="3">
    <source>
        <dbReference type="EMBL" id="GAA3058366.1"/>
    </source>
</evidence>
<dbReference type="InterPro" id="IPR036237">
    <property type="entry name" value="Xyl_isomerase-like_sf"/>
</dbReference>
<dbReference type="Proteomes" id="UP001500236">
    <property type="component" value="Unassembled WGS sequence"/>
</dbReference>
<dbReference type="Gene3D" id="3.20.20.150">
    <property type="entry name" value="Divalent-metal-dependent TIM barrel enzymes"/>
    <property type="match status" value="1"/>
</dbReference>
<evidence type="ECO:0000313" key="4">
    <source>
        <dbReference type="Proteomes" id="UP001500236"/>
    </source>
</evidence>
<dbReference type="InterPro" id="IPR013022">
    <property type="entry name" value="Xyl_isomerase-like_TIM-brl"/>
</dbReference>
<protein>
    <submittedName>
        <fullName evidence="3">Sugar phosphate isomerase/epimerase</fullName>
    </submittedName>
</protein>
<dbReference type="PANTHER" id="PTHR12110:SF21">
    <property type="entry name" value="XYLOSE ISOMERASE-LIKE TIM BARREL DOMAIN-CONTAINING PROTEIN"/>
    <property type="match status" value="1"/>
</dbReference>
<dbReference type="InterPro" id="IPR050312">
    <property type="entry name" value="IolE/XylAMocC-like"/>
</dbReference>
<accession>A0ABP6LS65</accession>
<sequence>MTWRLSFSTLGMPGRPVVEAVRTGLDHGCDGIELRVHPDEEVTLGMGETAAREAAKHVTDAGLQISCLAGYARVCGGEDGDDDAVIEELRALIRLAEVMEAPAIRVFPGGTSAGRPAARRRIEAVLEDLEATGVQLLLETHDSHPTAEDVLALLGPLADDARVGVIWDVLHPYINGEEPADSARLLGENAHYVQVKDASMDRGWTPAVTGEGDLPLEEIGRLLAGGSGWISLEWERAWYPEIPEIAVPLAATAAWFEKTLR</sequence>
<keyword evidence="4" id="KW-1185">Reference proteome</keyword>
<dbReference type="EMBL" id="BAAAVT010000005">
    <property type="protein sequence ID" value="GAA3058366.1"/>
    <property type="molecule type" value="Genomic_DNA"/>
</dbReference>
<comment type="caution">
    <text evidence="3">The sequence shown here is derived from an EMBL/GenBank/DDBJ whole genome shotgun (WGS) entry which is preliminary data.</text>
</comment>
<name>A0ABP6LS65_9MICC</name>
<gene>
    <name evidence="3" type="ORF">GCM10010529_10190</name>
</gene>
<keyword evidence="3" id="KW-0413">Isomerase</keyword>
<dbReference type="SUPFAM" id="SSF51658">
    <property type="entry name" value="Xylose isomerase-like"/>
    <property type="match status" value="1"/>
</dbReference>
<proteinExistence type="predicted"/>
<dbReference type="Pfam" id="PF01261">
    <property type="entry name" value="AP_endonuc_2"/>
    <property type="match status" value="1"/>
</dbReference>
<evidence type="ECO:0000256" key="1">
    <source>
        <dbReference type="ARBA" id="ARBA00023277"/>
    </source>
</evidence>
<reference evidence="4" key="1">
    <citation type="journal article" date="2019" name="Int. J. Syst. Evol. Microbiol.">
        <title>The Global Catalogue of Microorganisms (GCM) 10K type strain sequencing project: providing services to taxonomists for standard genome sequencing and annotation.</title>
        <authorList>
            <consortium name="The Broad Institute Genomics Platform"/>
            <consortium name="The Broad Institute Genome Sequencing Center for Infectious Disease"/>
            <person name="Wu L."/>
            <person name="Ma J."/>
        </authorList>
    </citation>
    <scope>NUCLEOTIDE SEQUENCE [LARGE SCALE GENOMIC DNA]</scope>
    <source>
        <strain evidence="4">JCM 14309</strain>
    </source>
</reference>
<organism evidence="3 4">
    <name type="scientific">Nesterenkonia aethiopica</name>
    <dbReference type="NCBI Taxonomy" id="269144"/>
    <lineage>
        <taxon>Bacteria</taxon>
        <taxon>Bacillati</taxon>
        <taxon>Actinomycetota</taxon>
        <taxon>Actinomycetes</taxon>
        <taxon>Micrococcales</taxon>
        <taxon>Micrococcaceae</taxon>
        <taxon>Nesterenkonia</taxon>
    </lineage>
</organism>
<keyword evidence="1" id="KW-0119">Carbohydrate metabolism</keyword>
<dbReference type="PANTHER" id="PTHR12110">
    <property type="entry name" value="HYDROXYPYRUVATE ISOMERASE"/>
    <property type="match status" value="1"/>
</dbReference>